<name>A0A2H0W1S9_9BACT</name>
<organism evidence="2 3">
    <name type="scientific">Candidatus Buchananbacteria bacterium CG10_big_fil_rev_8_21_14_0_10_42_9</name>
    <dbReference type="NCBI Taxonomy" id="1974526"/>
    <lineage>
        <taxon>Bacteria</taxon>
        <taxon>Candidatus Buchananiibacteriota</taxon>
    </lineage>
</organism>
<evidence type="ECO:0000313" key="3">
    <source>
        <dbReference type="Proteomes" id="UP000230935"/>
    </source>
</evidence>
<dbReference type="Proteomes" id="UP000230935">
    <property type="component" value="Unassembled WGS sequence"/>
</dbReference>
<dbReference type="EMBL" id="PEZZ01000010">
    <property type="protein sequence ID" value="PIS05322.1"/>
    <property type="molecule type" value="Genomic_DNA"/>
</dbReference>
<dbReference type="PROSITE" id="PS50878">
    <property type="entry name" value="RT_POL"/>
    <property type="match status" value="1"/>
</dbReference>
<dbReference type="AlphaFoldDB" id="A0A2H0W1S9"/>
<reference evidence="3" key="1">
    <citation type="submission" date="2017-09" db="EMBL/GenBank/DDBJ databases">
        <title>Depth-based differentiation of microbial function through sediment-hosted aquifers and enrichment of novel symbionts in the deep terrestrial subsurface.</title>
        <authorList>
            <person name="Probst A.J."/>
            <person name="Ladd B."/>
            <person name="Jarett J.K."/>
            <person name="Geller-Mcgrath D.E."/>
            <person name="Sieber C.M.K."/>
            <person name="Emerson J.B."/>
            <person name="Anantharaman K."/>
            <person name="Thomas B.C."/>
            <person name="Malmstrom R."/>
            <person name="Stieglmeier M."/>
            <person name="Klingl A."/>
            <person name="Woyke T."/>
            <person name="Ryan C.M."/>
            <person name="Banfield J.F."/>
        </authorList>
    </citation>
    <scope>NUCLEOTIDE SEQUENCE [LARGE SCALE GENOMIC DNA]</scope>
</reference>
<dbReference type="InterPro" id="IPR000477">
    <property type="entry name" value="RT_dom"/>
</dbReference>
<evidence type="ECO:0000259" key="1">
    <source>
        <dbReference type="PROSITE" id="PS50878"/>
    </source>
</evidence>
<feature type="domain" description="Reverse transcriptase" evidence="1">
    <location>
        <begin position="1"/>
        <end position="74"/>
    </location>
</feature>
<dbReference type="Pfam" id="PF00078">
    <property type="entry name" value="RVT_1"/>
    <property type="match status" value="1"/>
</dbReference>
<sequence length="131" mass="15908">MNVLDQFIKHTIKEKYYIRYADDFVFLSNNRNSLLKVLCRIKEFLRDELKVELHPDKVFIKTIASGVDFLGWVSFPQHSVLRAKTRRRMMHRIKKNAQSQSLASYEELLKYGDTFKVRQELLNTYWIWERY</sequence>
<protein>
    <recommendedName>
        <fullName evidence="1">Reverse transcriptase domain-containing protein</fullName>
    </recommendedName>
</protein>
<dbReference type="CDD" id="cd01646">
    <property type="entry name" value="RT_Bac_retron_I"/>
    <property type="match status" value="1"/>
</dbReference>
<accession>A0A2H0W1S9</accession>
<proteinExistence type="predicted"/>
<comment type="caution">
    <text evidence="2">The sequence shown here is derived from an EMBL/GenBank/DDBJ whole genome shotgun (WGS) entry which is preliminary data.</text>
</comment>
<gene>
    <name evidence="2" type="ORF">COT81_01725</name>
</gene>
<dbReference type="SUPFAM" id="SSF56672">
    <property type="entry name" value="DNA/RNA polymerases"/>
    <property type="match status" value="1"/>
</dbReference>
<evidence type="ECO:0000313" key="2">
    <source>
        <dbReference type="EMBL" id="PIS05322.1"/>
    </source>
</evidence>
<dbReference type="InterPro" id="IPR043502">
    <property type="entry name" value="DNA/RNA_pol_sf"/>
</dbReference>